<dbReference type="OMA" id="CHECELK"/>
<dbReference type="SMART" id="SM00214">
    <property type="entry name" value="VWC"/>
    <property type="match status" value="2"/>
</dbReference>
<dbReference type="Gene3D" id="6.20.200.20">
    <property type="match status" value="2"/>
</dbReference>
<keyword evidence="5" id="KW-1015">Disulfide bond</keyword>
<dbReference type="InterPro" id="IPR002919">
    <property type="entry name" value="TIL_dom"/>
</dbReference>
<dbReference type="SUPFAM" id="SSF57567">
    <property type="entry name" value="Serine protease inhibitors"/>
    <property type="match status" value="1"/>
</dbReference>
<dbReference type="InterPro" id="IPR001007">
    <property type="entry name" value="VWF_dom"/>
</dbReference>
<dbReference type="CDD" id="cd19941">
    <property type="entry name" value="TIL"/>
    <property type="match status" value="1"/>
</dbReference>
<dbReference type="PANTHER" id="PTHR46698">
    <property type="entry name" value="CROSSVEINLESS 2"/>
    <property type="match status" value="1"/>
</dbReference>
<dbReference type="SMART" id="SM00215">
    <property type="entry name" value="VWC_out"/>
    <property type="match status" value="2"/>
</dbReference>
<name>A0A087UWG0_STEMI</name>
<evidence type="ECO:0000256" key="1">
    <source>
        <dbReference type="ARBA" id="ARBA00004613"/>
    </source>
</evidence>
<reference evidence="8 9" key="1">
    <citation type="submission" date="2013-11" db="EMBL/GenBank/DDBJ databases">
        <title>Genome sequencing of Stegodyphus mimosarum.</title>
        <authorList>
            <person name="Bechsgaard J."/>
        </authorList>
    </citation>
    <scope>NUCLEOTIDE SEQUENCE [LARGE SCALE GENOMIC DNA]</scope>
</reference>
<dbReference type="Gene3D" id="2.10.25.10">
    <property type="entry name" value="Laminin"/>
    <property type="match status" value="1"/>
</dbReference>
<dbReference type="Pfam" id="PF00094">
    <property type="entry name" value="VWD"/>
    <property type="match status" value="1"/>
</dbReference>
<dbReference type="GO" id="GO:0030513">
    <property type="term" value="P:positive regulation of BMP signaling pathway"/>
    <property type="evidence" value="ECO:0007669"/>
    <property type="project" value="TreeGrafter"/>
</dbReference>
<dbReference type="InterPro" id="IPR014853">
    <property type="entry name" value="VWF/SSPO/ZAN-like_Cys-rich_dom"/>
</dbReference>
<dbReference type="SUPFAM" id="SSF57603">
    <property type="entry name" value="FnI-like domain"/>
    <property type="match status" value="2"/>
</dbReference>
<evidence type="ECO:0000256" key="3">
    <source>
        <dbReference type="ARBA" id="ARBA00022729"/>
    </source>
</evidence>
<dbReference type="AlphaFoldDB" id="A0A087UWG0"/>
<dbReference type="SMART" id="SM00216">
    <property type="entry name" value="VWD"/>
    <property type="match status" value="1"/>
</dbReference>
<evidence type="ECO:0000313" key="8">
    <source>
        <dbReference type="EMBL" id="KFM81699.1"/>
    </source>
</evidence>
<evidence type="ECO:0000256" key="2">
    <source>
        <dbReference type="ARBA" id="ARBA00022525"/>
    </source>
</evidence>
<dbReference type="Proteomes" id="UP000054359">
    <property type="component" value="Unassembled WGS sequence"/>
</dbReference>
<feature type="domain" description="VWFC" evidence="6">
    <location>
        <begin position="31"/>
        <end position="94"/>
    </location>
</feature>
<evidence type="ECO:0000313" key="9">
    <source>
        <dbReference type="Proteomes" id="UP000054359"/>
    </source>
</evidence>
<proteinExistence type="predicted"/>
<feature type="non-terminal residue" evidence="8">
    <location>
        <position position="490"/>
    </location>
</feature>
<dbReference type="PROSITE" id="PS51233">
    <property type="entry name" value="VWFD"/>
    <property type="match status" value="1"/>
</dbReference>
<keyword evidence="2" id="KW-0964">Secreted</keyword>
<dbReference type="Pfam" id="PF01826">
    <property type="entry name" value="TIL"/>
    <property type="match status" value="1"/>
</dbReference>
<dbReference type="PROSITE" id="PS50184">
    <property type="entry name" value="VWFC_2"/>
    <property type="match status" value="2"/>
</dbReference>
<protein>
    <submittedName>
        <fullName evidence="8">Kielin/chordin-like protein</fullName>
    </submittedName>
</protein>
<sequence>MLACSKEICPYMNCPSDKIIRSAKECCPKCQVCVSRKGESYSHGDSWEQESDPCTHCVCEFGFITCKKTQCPDIKCGFGETEFKLPGDCCPVCASEYYLACNYSGTIYENGENWKPDPCTTCQCRNGKMTCHNERCLPLQCPSDMIRSVDPGKCCPKCIPRPATCIAFGDPHYRTFDGAIISFQGTCRYTLTADCYSRKFSVLVENHDRGFKGVSWTYRVVVVLQNTSVDLRSGLDVYVKGRRVEHLPYFENPVLYVEKTRSSILVTTDVGVQVRWNGDGYVEVIVSGVYRNKTCGLCGNFNNYAEDDMRTPTGAIVSSEAYFGNSWKYNGVQPEGCTEAVDIDPCSIGGYRKRKLANSKCSVLKQSLFAPCHPFIAPEPYFATCVYDVCACSENDDCLCDVLSAYSQECSKANFILNWRSEGLCGIYCSEDEGLVFDECGPACPRTCENKNLPLDVLASQCFKPCVPGCQCSADKVLHNGRCIRPEFCP</sequence>
<dbReference type="EMBL" id="KK121995">
    <property type="protein sequence ID" value="KFM81699.1"/>
    <property type="molecule type" value="Genomic_DNA"/>
</dbReference>
<evidence type="ECO:0000256" key="5">
    <source>
        <dbReference type="ARBA" id="ARBA00023157"/>
    </source>
</evidence>
<dbReference type="PANTHER" id="PTHR46698:SF6">
    <property type="entry name" value="KIELIN_CHORDIN-LIKE PROTEIN"/>
    <property type="match status" value="1"/>
</dbReference>
<dbReference type="GO" id="GO:0005576">
    <property type="term" value="C:extracellular region"/>
    <property type="evidence" value="ECO:0007669"/>
    <property type="project" value="UniProtKB-SubCell"/>
</dbReference>
<keyword evidence="9" id="KW-1185">Reference proteome</keyword>
<evidence type="ECO:0000256" key="4">
    <source>
        <dbReference type="ARBA" id="ARBA00022737"/>
    </source>
</evidence>
<organism evidence="8 9">
    <name type="scientific">Stegodyphus mimosarum</name>
    <name type="common">African social velvet spider</name>
    <dbReference type="NCBI Taxonomy" id="407821"/>
    <lineage>
        <taxon>Eukaryota</taxon>
        <taxon>Metazoa</taxon>
        <taxon>Ecdysozoa</taxon>
        <taxon>Arthropoda</taxon>
        <taxon>Chelicerata</taxon>
        <taxon>Arachnida</taxon>
        <taxon>Araneae</taxon>
        <taxon>Araneomorphae</taxon>
        <taxon>Entelegynae</taxon>
        <taxon>Eresoidea</taxon>
        <taxon>Eresidae</taxon>
        <taxon>Stegodyphus</taxon>
    </lineage>
</organism>
<dbReference type="InterPro" id="IPR036084">
    <property type="entry name" value="Ser_inhib-like_sf"/>
</dbReference>
<dbReference type="InterPro" id="IPR052424">
    <property type="entry name" value="Kielin_Chordin-BMP_Reg"/>
</dbReference>
<keyword evidence="3" id="KW-0732">Signal</keyword>
<dbReference type="STRING" id="407821.A0A087UWG0"/>
<accession>A0A087UWG0</accession>
<dbReference type="SMART" id="SM00832">
    <property type="entry name" value="C8"/>
    <property type="match status" value="1"/>
</dbReference>
<evidence type="ECO:0000259" key="7">
    <source>
        <dbReference type="PROSITE" id="PS51233"/>
    </source>
</evidence>
<evidence type="ECO:0000259" key="6">
    <source>
        <dbReference type="PROSITE" id="PS50184"/>
    </source>
</evidence>
<dbReference type="InterPro" id="IPR001846">
    <property type="entry name" value="VWF_type-D"/>
</dbReference>
<dbReference type="OrthoDB" id="6414752at2759"/>
<dbReference type="PROSITE" id="PS01208">
    <property type="entry name" value="VWFC_1"/>
    <property type="match status" value="1"/>
</dbReference>
<dbReference type="Pfam" id="PF08742">
    <property type="entry name" value="C8"/>
    <property type="match status" value="1"/>
</dbReference>
<feature type="domain" description="VWFD" evidence="7">
    <location>
        <begin position="163"/>
        <end position="338"/>
    </location>
</feature>
<gene>
    <name evidence="8" type="ORF">X975_10368</name>
</gene>
<feature type="domain" description="VWFC" evidence="6">
    <location>
        <begin position="99"/>
        <end position="159"/>
    </location>
</feature>
<dbReference type="Pfam" id="PF00093">
    <property type="entry name" value="VWC"/>
    <property type="match status" value="2"/>
</dbReference>
<comment type="subcellular location">
    <subcellularLocation>
        <location evidence="1">Secreted</location>
    </subcellularLocation>
</comment>
<keyword evidence="4" id="KW-0677">Repeat</keyword>